<dbReference type="PANTHER" id="PTHR43300">
    <property type="entry name" value="ACETYLTRANSFERASE"/>
    <property type="match status" value="1"/>
</dbReference>
<dbReference type="PANTHER" id="PTHR43300:SF10">
    <property type="entry name" value="2,3,4,5-TETRAHYDROPYRIDINE-2,6-DICARBOXYLATE N-ACETYLTRANSFERASE"/>
    <property type="match status" value="1"/>
</dbReference>
<keyword evidence="1" id="KW-0028">Amino-acid biosynthesis</keyword>
<evidence type="ECO:0000256" key="4">
    <source>
        <dbReference type="ARBA" id="ARBA00023154"/>
    </source>
</evidence>
<dbReference type="PROSITE" id="PS00101">
    <property type="entry name" value="HEXAPEP_TRANSFERASES"/>
    <property type="match status" value="1"/>
</dbReference>
<keyword evidence="3" id="KW-0220">Diaminopimelate biosynthesis</keyword>
<accession>A0A8J8B6B7</accession>
<name>A0A8J8B6B7_9EURY</name>
<dbReference type="Gene3D" id="2.160.10.10">
    <property type="entry name" value="Hexapeptide repeat proteins"/>
    <property type="match status" value="1"/>
</dbReference>
<evidence type="ECO:0000256" key="1">
    <source>
        <dbReference type="ARBA" id="ARBA00022605"/>
    </source>
</evidence>
<dbReference type="Proteomes" id="UP000730161">
    <property type="component" value="Unassembled WGS sequence"/>
</dbReference>
<keyword evidence="2" id="KW-0808">Transferase</keyword>
<evidence type="ECO:0000313" key="6">
    <source>
        <dbReference type="Proteomes" id="UP000730161"/>
    </source>
</evidence>
<protein>
    <submittedName>
        <fullName evidence="5">Acetyltransferase</fullName>
    </submittedName>
</protein>
<dbReference type="RefSeq" id="WP_211531681.1">
    <property type="nucleotide sequence ID" value="NZ_JWHL01000024.1"/>
</dbReference>
<dbReference type="GO" id="GO:0016740">
    <property type="term" value="F:transferase activity"/>
    <property type="evidence" value="ECO:0007669"/>
    <property type="project" value="UniProtKB-KW"/>
</dbReference>
<comment type="caution">
    <text evidence="5">The sequence shown here is derived from an EMBL/GenBank/DDBJ whole genome shotgun (WGS) entry which is preliminary data.</text>
</comment>
<dbReference type="InterPro" id="IPR011004">
    <property type="entry name" value="Trimer_LpxA-like_sf"/>
</dbReference>
<dbReference type="InterPro" id="IPR050179">
    <property type="entry name" value="Trans_hexapeptide_repeat"/>
</dbReference>
<dbReference type="AlphaFoldDB" id="A0A8J8B6B7"/>
<sequence>MIEYGINTIGDGLTVFDPVTIGFPSRDYIGRTDHPGTIIGNNVTLRSGTILYADVTLGDRCNTGHNVMIREKTLIGEGTSIGTGTIIEGNCTIGSGVSIQSMAFVPTHTTIGDHVFIGPHVTLTNDRYPPSGKPRLEGPIIEDYAAIGAAAIILPGVTIGRGAAVAAGSVVTHDVPAGMMAIGSPARIRPLPEEMRRG</sequence>
<dbReference type="Pfam" id="PF00132">
    <property type="entry name" value="Hexapep"/>
    <property type="match status" value="3"/>
</dbReference>
<dbReference type="EMBL" id="JWHL01000024">
    <property type="protein sequence ID" value="MBR1369924.1"/>
    <property type="molecule type" value="Genomic_DNA"/>
</dbReference>
<evidence type="ECO:0000256" key="3">
    <source>
        <dbReference type="ARBA" id="ARBA00022915"/>
    </source>
</evidence>
<keyword evidence="6" id="KW-1185">Reference proteome</keyword>
<evidence type="ECO:0000256" key="2">
    <source>
        <dbReference type="ARBA" id="ARBA00022679"/>
    </source>
</evidence>
<dbReference type="SUPFAM" id="SSF51161">
    <property type="entry name" value="Trimeric LpxA-like enzymes"/>
    <property type="match status" value="2"/>
</dbReference>
<dbReference type="InterPro" id="IPR018357">
    <property type="entry name" value="Hexapep_transf_CS"/>
</dbReference>
<organism evidence="5 6">
    <name type="scientific">Methanocalculus chunghsingensis</name>
    <dbReference type="NCBI Taxonomy" id="156457"/>
    <lineage>
        <taxon>Archaea</taxon>
        <taxon>Methanobacteriati</taxon>
        <taxon>Methanobacteriota</taxon>
        <taxon>Stenosarchaea group</taxon>
        <taxon>Methanomicrobia</taxon>
        <taxon>Methanomicrobiales</taxon>
        <taxon>Methanocalculaceae</taxon>
        <taxon>Methanocalculus</taxon>
    </lineage>
</organism>
<keyword evidence="4" id="KW-0457">Lysine biosynthesis</keyword>
<evidence type="ECO:0000313" key="5">
    <source>
        <dbReference type="EMBL" id="MBR1369924.1"/>
    </source>
</evidence>
<gene>
    <name evidence="5" type="ORF">RJ53_10725</name>
</gene>
<dbReference type="InterPro" id="IPR001451">
    <property type="entry name" value="Hexapep"/>
</dbReference>
<proteinExistence type="predicted"/>
<dbReference type="CDD" id="cd03358">
    <property type="entry name" value="LbH_WxcM_N_like"/>
    <property type="match status" value="1"/>
</dbReference>
<reference evidence="5" key="1">
    <citation type="submission" date="2014-12" db="EMBL/GenBank/DDBJ databases">
        <authorList>
            <person name="Huang H.-H."/>
            <person name="Chen S.-C."/>
            <person name="Lai M.-C."/>
        </authorList>
    </citation>
    <scope>NUCLEOTIDE SEQUENCE</scope>
    <source>
        <strain evidence="5">K1F9705b</strain>
    </source>
</reference>
<dbReference type="OrthoDB" id="30669at2157"/>